<proteinExistence type="predicted"/>
<dbReference type="VEuPathDB" id="MicrosporidiaDB:NBO_162g0002"/>
<reference evidence="1 2" key="1">
    <citation type="journal article" date="2013" name="BMC Genomics">
        <title>Comparative genomics of parasitic silkworm microsporidia reveal an association between genome expansion and host adaptation.</title>
        <authorList>
            <person name="Pan G."/>
            <person name="Xu J."/>
            <person name="Li T."/>
            <person name="Xia Q."/>
            <person name="Liu S.L."/>
            <person name="Zhang G."/>
            <person name="Li S."/>
            <person name="Li C."/>
            <person name="Liu H."/>
            <person name="Yang L."/>
            <person name="Liu T."/>
            <person name="Zhang X."/>
            <person name="Wu Z."/>
            <person name="Fan W."/>
            <person name="Dang X."/>
            <person name="Xiang H."/>
            <person name="Tao M."/>
            <person name="Li Y."/>
            <person name="Hu J."/>
            <person name="Li Z."/>
            <person name="Lin L."/>
            <person name="Luo J."/>
            <person name="Geng L."/>
            <person name="Wang L."/>
            <person name="Long M."/>
            <person name="Wan Y."/>
            <person name="He N."/>
            <person name="Zhang Z."/>
            <person name="Lu C."/>
            <person name="Keeling P.J."/>
            <person name="Wang J."/>
            <person name="Xiang Z."/>
            <person name="Zhou Z."/>
        </authorList>
    </citation>
    <scope>NUCLEOTIDE SEQUENCE [LARGE SCALE GENOMIC DNA]</scope>
    <source>
        <strain evidence="2">CQ1 / CVCC 102059</strain>
    </source>
</reference>
<evidence type="ECO:0000313" key="2">
    <source>
        <dbReference type="Proteomes" id="UP000016927"/>
    </source>
</evidence>
<evidence type="ECO:0000313" key="1">
    <source>
        <dbReference type="EMBL" id="EOB13136.1"/>
    </source>
</evidence>
<protein>
    <submittedName>
        <fullName evidence="1">Uncharacterized protein</fullName>
    </submittedName>
</protein>
<keyword evidence="2" id="KW-1185">Reference proteome</keyword>
<sequence>MNIQEEKLFKLTTKEDKIDFCIQFLKLDLERLDVDLEINKIERDFNFEFNKSKNQNEVYHNLFSKVCALNIQQNLIKTCLKKPTVSNLTNYMNFRTLDIYRVKDLLTSWENLQNSFAILKSKITRQKYPGKIYKKIVLRCDNVEKRNKNLLLQLNSYIDKSYCLQDLPIKPYLINFLIINNEDVCKFMRFEET</sequence>
<accession>R0KQX0</accession>
<gene>
    <name evidence="1" type="ORF">NBO_162g0002</name>
</gene>
<dbReference type="EMBL" id="KB909070">
    <property type="protein sequence ID" value="EOB13136.1"/>
    <property type="molecule type" value="Genomic_DNA"/>
</dbReference>
<dbReference type="HOGENOM" id="CLU_1409166_0_0_1"/>
<dbReference type="Proteomes" id="UP000016927">
    <property type="component" value="Unassembled WGS sequence"/>
</dbReference>
<organism evidence="1 2">
    <name type="scientific">Nosema bombycis (strain CQ1 / CVCC 102059)</name>
    <name type="common">Microsporidian parasite</name>
    <name type="synonym">Pebrine of silkworm</name>
    <dbReference type="NCBI Taxonomy" id="578461"/>
    <lineage>
        <taxon>Eukaryota</taxon>
        <taxon>Fungi</taxon>
        <taxon>Fungi incertae sedis</taxon>
        <taxon>Microsporidia</taxon>
        <taxon>Nosematidae</taxon>
        <taxon>Nosema</taxon>
    </lineage>
</organism>
<name>R0KQX0_NOSB1</name>
<dbReference type="AlphaFoldDB" id="R0KQX0"/>